<gene>
    <name evidence="2" type="ORF">H920_05159</name>
</gene>
<keyword evidence="3" id="KW-1185">Reference proteome</keyword>
<accession>A0A091DT20</accession>
<proteinExistence type="predicted"/>
<organism evidence="2 3">
    <name type="scientific">Fukomys damarensis</name>
    <name type="common">Damaraland mole rat</name>
    <name type="synonym">Cryptomys damarensis</name>
    <dbReference type="NCBI Taxonomy" id="885580"/>
    <lineage>
        <taxon>Eukaryota</taxon>
        <taxon>Metazoa</taxon>
        <taxon>Chordata</taxon>
        <taxon>Craniata</taxon>
        <taxon>Vertebrata</taxon>
        <taxon>Euteleostomi</taxon>
        <taxon>Mammalia</taxon>
        <taxon>Eutheria</taxon>
        <taxon>Euarchontoglires</taxon>
        <taxon>Glires</taxon>
        <taxon>Rodentia</taxon>
        <taxon>Hystricomorpha</taxon>
        <taxon>Bathyergidae</taxon>
        <taxon>Fukomys</taxon>
    </lineage>
</organism>
<dbReference type="Proteomes" id="UP000028990">
    <property type="component" value="Unassembled WGS sequence"/>
</dbReference>
<evidence type="ECO:0000256" key="1">
    <source>
        <dbReference type="SAM" id="MobiDB-lite"/>
    </source>
</evidence>
<dbReference type="AlphaFoldDB" id="A0A091DT20"/>
<sequence length="110" mass="12161">MKSPTQVCIPKQVHTTSQFIASSLALPQGEARQFELQAVQRWTKWSNCSQGGPGRKESGFEDEKDLESPRNPAPFSEVEMVAENGHNRPKPYQSFLGQRSGTGTAALQLE</sequence>
<evidence type="ECO:0000313" key="3">
    <source>
        <dbReference type="Proteomes" id="UP000028990"/>
    </source>
</evidence>
<dbReference type="EMBL" id="KN122088">
    <property type="protein sequence ID" value="KFO33435.1"/>
    <property type="molecule type" value="Genomic_DNA"/>
</dbReference>
<feature type="region of interest" description="Disordered" evidence="1">
    <location>
        <begin position="46"/>
        <end position="110"/>
    </location>
</feature>
<feature type="compositionally biased region" description="Polar residues" evidence="1">
    <location>
        <begin position="95"/>
        <end position="110"/>
    </location>
</feature>
<reference evidence="2 3" key="1">
    <citation type="submission" date="2013-11" db="EMBL/GenBank/DDBJ databases">
        <title>The Damaraland mole rat (Fukomys damarensis) genome and evolution of African mole rats.</title>
        <authorList>
            <person name="Gladyshev V.N."/>
            <person name="Fang X."/>
        </authorList>
    </citation>
    <scope>NUCLEOTIDE SEQUENCE [LARGE SCALE GENOMIC DNA]</scope>
    <source>
        <tissue evidence="2">Liver</tissue>
    </source>
</reference>
<name>A0A091DT20_FUKDA</name>
<evidence type="ECO:0000313" key="2">
    <source>
        <dbReference type="EMBL" id="KFO33435.1"/>
    </source>
</evidence>
<protein>
    <submittedName>
        <fullName evidence="2">Uncharacterized protein</fullName>
    </submittedName>
</protein>